<comment type="caution">
    <text evidence="1">The sequence shown here is derived from an EMBL/GenBank/DDBJ whole genome shotgun (WGS) entry which is preliminary data.</text>
</comment>
<name>A0AA39NT84_9AGAR</name>
<accession>A0AA39NT84</accession>
<keyword evidence="2" id="KW-1185">Reference proteome</keyword>
<evidence type="ECO:0000313" key="2">
    <source>
        <dbReference type="Proteomes" id="UP001175227"/>
    </source>
</evidence>
<reference evidence="1" key="1">
    <citation type="submission" date="2023-06" db="EMBL/GenBank/DDBJ databases">
        <authorList>
            <consortium name="Lawrence Berkeley National Laboratory"/>
            <person name="Ahrendt S."/>
            <person name="Sahu N."/>
            <person name="Indic B."/>
            <person name="Wong-Bajracharya J."/>
            <person name="Merenyi Z."/>
            <person name="Ke H.-M."/>
            <person name="Monk M."/>
            <person name="Kocsube S."/>
            <person name="Drula E."/>
            <person name="Lipzen A."/>
            <person name="Balint B."/>
            <person name="Henrissat B."/>
            <person name="Andreopoulos B."/>
            <person name="Martin F.M."/>
            <person name="Harder C.B."/>
            <person name="Rigling D."/>
            <person name="Ford K.L."/>
            <person name="Foster G.D."/>
            <person name="Pangilinan J."/>
            <person name="Papanicolaou A."/>
            <person name="Barry K."/>
            <person name="LaButti K."/>
            <person name="Viragh M."/>
            <person name="Koriabine M."/>
            <person name="Yan M."/>
            <person name="Riley R."/>
            <person name="Champramary S."/>
            <person name="Plett K.L."/>
            <person name="Tsai I.J."/>
            <person name="Slot J."/>
            <person name="Sipos G."/>
            <person name="Plett J."/>
            <person name="Nagy L.G."/>
            <person name="Grigoriev I.V."/>
        </authorList>
    </citation>
    <scope>NUCLEOTIDE SEQUENCE</scope>
    <source>
        <strain evidence="1">ICMP 16352</strain>
    </source>
</reference>
<protein>
    <submittedName>
        <fullName evidence="1">Uncharacterized protein</fullName>
    </submittedName>
</protein>
<dbReference type="Proteomes" id="UP001175227">
    <property type="component" value="Unassembled WGS sequence"/>
</dbReference>
<proteinExistence type="predicted"/>
<dbReference type="AlphaFoldDB" id="A0AA39NT84"/>
<gene>
    <name evidence="1" type="ORF">IW261DRAFT_1571944</name>
</gene>
<sequence length="103" mass="11587">MTGERMSMPLPEEEATTCRSRTRHLSVFALSYQATDPEGVPTGDSRAYAPNSPFEEAWPASSIWRAYLDESQDCDTNMVSEQTGELNILLVFLSNFSEMLYIP</sequence>
<evidence type="ECO:0000313" key="1">
    <source>
        <dbReference type="EMBL" id="KAK0471442.1"/>
    </source>
</evidence>
<organism evidence="1 2">
    <name type="scientific">Armillaria novae-zelandiae</name>
    <dbReference type="NCBI Taxonomy" id="153914"/>
    <lineage>
        <taxon>Eukaryota</taxon>
        <taxon>Fungi</taxon>
        <taxon>Dikarya</taxon>
        <taxon>Basidiomycota</taxon>
        <taxon>Agaricomycotina</taxon>
        <taxon>Agaricomycetes</taxon>
        <taxon>Agaricomycetidae</taxon>
        <taxon>Agaricales</taxon>
        <taxon>Marasmiineae</taxon>
        <taxon>Physalacriaceae</taxon>
        <taxon>Armillaria</taxon>
    </lineage>
</organism>
<dbReference type="EMBL" id="JAUEPR010000050">
    <property type="protein sequence ID" value="KAK0471442.1"/>
    <property type="molecule type" value="Genomic_DNA"/>
</dbReference>